<evidence type="ECO:0000259" key="3">
    <source>
        <dbReference type="Pfam" id="PF04471"/>
    </source>
</evidence>
<gene>
    <name evidence="4" type="ORF">HY57_20850</name>
</gene>
<dbReference type="RefSeq" id="WP_019465900.1">
    <property type="nucleotide sequence ID" value="NZ_ALOY01000165.1"/>
</dbReference>
<dbReference type="InterPro" id="IPR011856">
    <property type="entry name" value="tRNA_endonuc-like_dom_sf"/>
</dbReference>
<keyword evidence="2" id="KW-1133">Transmembrane helix</keyword>
<proteinExistence type="predicted"/>
<feature type="domain" description="Restriction endonuclease type IV Mrr" evidence="3">
    <location>
        <begin position="97"/>
        <end position="206"/>
    </location>
</feature>
<dbReference type="PANTHER" id="PTHR30015:SF7">
    <property type="entry name" value="TYPE IV METHYL-DIRECTED RESTRICTION ENZYME ECOKMRR"/>
    <property type="match status" value="1"/>
</dbReference>
<evidence type="ECO:0000313" key="4">
    <source>
        <dbReference type="EMBL" id="AIF49534.1"/>
    </source>
</evidence>
<dbReference type="KEGG" id="dja:HY57_20850"/>
<keyword evidence="2" id="KW-0472">Membrane</keyword>
<dbReference type="GO" id="GO:0015666">
    <property type="term" value="F:restriction endodeoxyribonuclease activity"/>
    <property type="evidence" value="ECO:0007669"/>
    <property type="project" value="TreeGrafter"/>
</dbReference>
<dbReference type="SUPFAM" id="SSF52980">
    <property type="entry name" value="Restriction endonuclease-like"/>
    <property type="match status" value="1"/>
</dbReference>
<evidence type="ECO:0000313" key="5">
    <source>
        <dbReference type="Proteomes" id="UP000027987"/>
    </source>
</evidence>
<reference evidence="4 5" key="1">
    <citation type="submission" date="2014-07" db="EMBL/GenBank/DDBJ databases">
        <title>Complete Genome Sequence of Dyella japonica Strain A8 Isolated from Malaysian Tropical Soil.</title>
        <authorList>
            <person name="Hui R.K.H."/>
            <person name="Chen J.-W."/>
            <person name="Chan K.-G."/>
            <person name="Leung F.C.C."/>
        </authorList>
    </citation>
    <scope>NUCLEOTIDE SEQUENCE [LARGE SCALE GENOMIC DNA]</scope>
    <source>
        <strain evidence="4 5">A8</strain>
    </source>
</reference>
<dbReference type="GO" id="GO:0009307">
    <property type="term" value="P:DNA restriction-modification system"/>
    <property type="evidence" value="ECO:0007669"/>
    <property type="project" value="InterPro"/>
</dbReference>
<name>A0A075K5V3_9GAMM</name>
<dbReference type="InterPro" id="IPR011335">
    <property type="entry name" value="Restrct_endonuc-II-like"/>
</dbReference>
<dbReference type="STRING" id="1217721.HY57_20850"/>
<dbReference type="PATRIC" id="fig|1217721.7.peg.4271"/>
<dbReference type="EMBL" id="CP008884">
    <property type="protein sequence ID" value="AIF49534.1"/>
    <property type="molecule type" value="Genomic_DNA"/>
</dbReference>
<dbReference type="AlphaFoldDB" id="A0A075K5V3"/>
<feature type="transmembrane region" description="Helical" evidence="2">
    <location>
        <begin position="58"/>
        <end position="79"/>
    </location>
</feature>
<dbReference type="Proteomes" id="UP000027987">
    <property type="component" value="Chromosome"/>
</dbReference>
<dbReference type="PANTHER" id="PTHR30015">
    <property type="entry name" value="MRR RESTRICTION SYSTEM PROTEIN"/>
    <property type="match status" value="1"/>
</dbReference>
<dbReference type="OrthoDB" id="5782056at2"/>
<sequence>MAKRKESGIDIVASLPWPLGIASGFIAFIGIQYGIGWIWGSSNNLFLSGFAKATTTGIYSPFAWFFLIACCVAALLSFLKRRRRRQLLGAQTGMDSLRDMDWQAFELLVGEAFRRQGYAVEETGLGGADGGKDVVLRKGGRKSIVQCKQWRSQRVGVPVVREMYGVMVHEDADAVKIVALGGYTPEAIAFARNKPIELIDGHALLATVMDIQAKNAPDGALDNPLLFAGSAAACLLVAFALPTQPQHSSRVSNPAPPYVGDTRITEPATPTKPLSPPVAVPPAMKATVQPAPKVYKADPPMTDAELRDWERRNREAMKIMEKNTPELATPPPR</sequence>
<dbReference type="Pfam" id="PF04471">
    <property type="entry name" value="Mrr_cat"/>
    <property type="match status" value="1"/>
</dbReference>
<dbReference type="Gene3D" id="3.40.1350.10">
    <property type="match status" value="1"/>
</dbReference>
<evidence type="ECO:0000256" key="1">
    <source>
        <dbReference type="SAM" id="MobiDB-lite"/>
    </source>
</evidence>
<evidence type="ECO:0000256" key="2">
    <source>
        <dbReference type="SAM" id="Phobius"/>
    </source>
</evidence>
<dbReference type="InterPro" id="IPR007560">
    <property type="entry name" value="Restrct_endonuc_IV_Mrr"/>
</dbReference>
<keyword evidence="5" id="KW-1185">Reference proteome</keyword>
<dbReference type="InterPro" id="IPR052906">
    <property type="entry name" value="Type_IV_Methyl-Rstrct_Enzyme"/>
</dbReference>
<dbReference type="HOGENOM" id="CLU_860180_0_0_6"/>
<accession>A0A075K5V3</accession>
<protein>
    <recommendedName>
        <fullName evidence="3">Restriction endonuclease type IV Mrr domain-containing protein</fullName>
    </recommendedName>
</protein>
<dbReference type="GO" id="GO:0003677">
    <property type="term" value="F:DNA binding"/>
    <property type="evidence" value="ECO:0007669"/>
    <property type="project" value="InterPro"/>
</dbReference>
<organism evidence="4 5">
    <name type="scientific">Dyella japonica A8</name>
    <dbReference type="NCBI Taxonomy" id="1217721"/>
    <lineage>
        <taxon>Bacteria</taxon>
        <taxon>Pseudomonadati</taxon>
        <taxon>Pseudomonadota</taxon>
        <taxon>Gammaproteobacteria</taxon>
        <taxon>Lysobacterales</taxon>
        <taxon>Rhodanobacteraceae</taxon>
        <taxon>Dyella</taxon>
    </lineage>
</organism>
<feature type="region of interest" description="Disordered" evidence="1">
    <location>
        <begin position="263"/>
        <end position="282"/>
    </location>
</feature>
<feature type="transmembrane region" description="Helical" evidence="2">
    <location>
        <begin position="12"/>
        <end position="38"/>
    </location>
</feature>
<keyword evidence="2" id="KW-0812">Transmembrane</keyword>